<protein>
    <submittedName>
        <fullName evidence="3">DUF3320 domain-containing protein</fullName>
    </submittedName>
</protein>
<evidence type="ECO:0000259" key="1">
    <source>
        <dbReference type="Pfam" id="PF11784"/>
    </source>
</evidence>
<evidence type="ECO:0000313" key="4">
    <source>
        <dbReference type="Proteomes" id="UP001183246"/>
    </source>
</evidence>
<sequence length="372" mass="41209">MCPRSGSRSALDAGDNKSLECLKRYLDYAQKGPAVLARDVRVDPDAEPESPFEESVLQVLRDWGYDVQPQVGIAGYRIDLGVRHPDAPGAFTLGIECDGAMYHSSKAARDRDRLREQILTGKGWKLHRIWGTDWYRNREAAMDRLREAIERAVADGPLSVVADTPKPPVLVPDPVAPEPEPVVLHTMPERTWSAPYVAWHGELLPTPTAELHTPEARPALRRLLARVIETEGPVHEELLVQRVRETWGVTRAGSRIRPNIQHVLRGLKQAGRISKDGEFWDMPGRACVTARRPSDQVRRQVGRISPVERQLALRELAAECPGASGEELVRLAADFFGWARLGPDIRAALGQDITALFARGALTGGPDRITVA</sequence>
<dbReference type="EMBL" id="JAVREL010000019">
    <property type="protein sequence ID" value="MDT0346219.1"/>
    <property type="molecule type" value="Genomic_DNA"/>
</dbReference>
<reference evidence="4" key="1">
    <citation type="submission" date="2023-07" db="EMBL/GenBank/DDBJ databases">
        <title>30 novel species of actinomycetes from the DSMZ collection.</title>
        <authorList>
            <person name="Nouioui I."/>
        </authorList>
    </citation>
    <scope>NUCLEOTIDE SEQUENCE [LARGE SCALE GENOMIC DNA]</scope>
    <source>
        <strain evidence="4">DSM 44938</strain>
    </source>
</reference>
<gene>
    <name evidence="3" type="ORF">RM590_27060</name>
</gene>
<name>A0ABU2MX80_9ACTN</name>
<dbReference type="InterPro" id="IPR049468">
    <property type="entry name" value="Restrct_endonuc-II-like_dom"/>
</dbReference>
<keyword evidence="4" id="KW-1185">Reference proteome</keyword>
<dbReference type="InterPro" id="IPR021754">
    <property type="entry name" value="DUF3320"/>
</dbReference>
<dbReference type="InterPro" id="IPR011335">
    <property type="entry name" value="Restrct_endonuc-II-like"/>
</dbReference>
<dbReference type="Gene3D" id="3.40.960.10">
    <property type="entry name" value="VSR Endonuclease"/>
    <property type="match status" value="1"/>
</dbReference>
<comment type="caution">
    <text evidence="3">The sequence shown here is derived from an EMBL/GenBank/DDBJ whole genome shotgun (WGS) entry which is preliminary data.</text>
</comment>
<evidence type="ECO:0000313" key="3">
    <source>
        <dbReference type="EMBL" id="MDT0346219.1"/>
    </source>
</evidence>
<evidence type="ECO:0000259" key="2">
    <source>
        <dbReference type="Pfam" id="PF18741"/>
    </source>
</evidence>
<feature type="domain" description="DUF3320" evidence="1">
    <location>
        <begin position="210"/>
        <end position="257"/>
    </location>
</feature>
<organism evidence="3 4">
    <name type="scientific">Streptomyces litchfieldiae</name>
    <dbReference type="NCBI Taxonomy" id="3075543"/>
    <lineage>
        <taxon>Bacteria</taxon>
        <taxon>Bacillati</taxon>
        <taxon>Actinomycetota</taxon>
        <taxon>Actinomycetes</taxon>
        <taxon>Kitasatosporales</taxon>
        <taxon>Streptomycetaceae</taxon>
        <taxon>Streptomyces</taxon>
    </lineage>
</organism>
<dbReference type="Proteomes" id="UP001183246">
    <property type="component" value="Unassembled WGS sequence"/>
</dbReference>
<dbReference type="Pfam" id="PF11784">
    <property type="entry name" value="DUF3320"/>
    <property type="match status" value="1"/>
</dbReference>
<proteinExistence type="predicted"/>
<dbReference type="Pfam" id="PF18741">
    <property type="entry name" value="MTES_1575"/>
    <property type="match status" value="1"/>
</dbReference>
<dbReference type="SUPFAM" id="SSF52980">
    <property type="entry name" value="Restriction endonuclease-like"/>
    <property type="match status" value="1"/>
</dbReference>
<feature type="domain" description="Restriction endonuclease type II-like" evidence="2">
    <location>
        <begin position="52"/>
        <end position="149"/>
    </location>
</feature>
<accession>A0ABU2MX80</accession>
<dbReference type="RefSeq" id="WP_311707343.1">
    <property type="nucleotide sequence ID" value="NZ_JAVREL010000019.1"/>
</dbReference>